<accession>A0A1T4M8N9</accession>
<dbReference type="GO" id="GO:0006355">
    <property type="term" value="P:regulation of DNA-templated transcription"/>
    <property type="evidence" value="ECO:0007669"/>
    <property type="project" value="InterPro"/>
</dbReference>
<dbReference type="InterPro" id="IPR011006">
    <property type="entry name" value="CheY-like_superfamily"/>
</dbReference>
<dbReference type="PROSITE" id="PS50110">
    <property type="entry name" value="RESPONSE_REGULATORY"/>
    <property type="match status" value="1"/>
</dbReference>
<dbReference type="STRING" id="634771.SAMN04488128_101988"/>
<dbReference type="SMART" id="SM00448">
    <property type="entry name" value="REC"/>
    <property type="match status" value="1"/>
</dbReference>
<dbReference type="CDD" id="cd00383">
    <property type="entry name" value="trans_reg_C"/>
    <property type="match status" value="1"/>
</dbReference>
<dbReference type="InterPro" id="IPR016032">
    <property type="entry name" value="Sig_transdc_resp-reg_C-effctor"/>
</dbReference>
<dbReference type="GO" id="GO:0000976">
    <property type="term" value="F:transcription cis-regulatory region binding"/>
    <property type="evidence" value="ECO:0007669"/>
    <property type="project" value="TreeGrafter"/>
</dbReference>
<dbReference type="GO" id="GO:0000156">
    <property type="term" value="F:phosphorelay response regulator activity"/>
    <property type="evidence" value="ECO:0007669"/>
    <property type="project" value="TreeGrafter"/>
</dbReference>
<sequence length="229" mass="26381">MKQQIRLLLVEDETVLAGVVKETLEMKGFEVIYAADGHEGWQLYKQHGPDVCVIDVMMPRKDGLTLVQDIRAIDTHTPLIFLTAKSEVQDVLKGFHAGADDYIKKPFSMEELILRIHALLKRTLPPATPPVQQQIRLGGYLFDYPRQELHYGGETRRLSQREADLLKMLADNVNNITPRKDMLLSIWGDDSFFNARNMDVYITRMRKYLQQDENIQIVNIRGRGFKLLA</sequence>
<dbReference type="CDD" id="cd17574">
    <property type="entry name" value="REC_OmpR"/>
    <property type="match status" value="1"/>
</dbReference>
<evidence type="ECO:0000256" key="2">
    <source>
        <dbReference type="ARBA" id="ARBA00023012"/>
    </source>
</evidence>
<dbReference type="Pfam" id="PF00486">
    <property type="entry name" value="Trans_reg_C"/>
    <property type="match status" value="1"/>
</dbReference>
<evidence type="ECO:0000256" key="3">
    <source>
        <dbReference type="ARBA" id="ARBA00023125"/>
    </source>
</evidence>
<dbReference type="InterPro" id="IPR036388">
    <property type="entry name" value="WH-like_DNA-bd_sf"/>
</dbReference>
<dbReference type="EMBL" id="FUWZ01000001">
    <property type="protein sequence ID" value="SJZ63255.1"/>
    <property type="molecule type" value="Genomic_DNA"/>
</dbReference>
<keyword evidence="1 4" id="KW-0597">Phosphoprotein</keyword>
<keyword evidence="2" id="KW-0902">Two-component regulatory system</keyword>
<organism evidence="8 9">
    <name type="scientific">Chitinophaga eiseniae</name>
    <dbReference type="NCBI Taxonomy" id="634771"/>
    <lineage>
        <taxon>Bacteria</taxon>
        <taxon>Pseudomonadati</taxon>
        <taxon>Bacteroidota</taxon>
        <taxon>Chitinophagia</taxon>
        <taxon>Chitinophagales</taxon>
        <taxon>Chitinophagaceae</taxon>
        <taxon>Chitinophaga</taxon>
    </lineage>
</organism>
<reference evidence="9" key="1">
    <citation type="submission" date="2017-02" db="EMBL/GenBank/DDBJ databases">
        <authorList>
            <person name="Varghese N."/>
            <person name="Submissions S."/>
        </authorList>
    </citation>
    <scope>NUCLEOTIDE SEQUENCE [LARGE SCALE GENOMIC DNA]</scope>
    <source>
        <strain evidence="9">DSM 22224</strain>
    </source>
</reference>
<dbReference type="SUPFAM" id="SSF52172">
    <property type="entry name" value="CheY-like"/>
    <property type="match status" value="1"/>
</dbReference>
<feature type="DNA-binding region" description="OmpR/PhoB-type" evidence="5">
    <location>
        <begin position="132"/>
        <end position="229"/>
    </location>
</feature>
<dbReference type="AlphaFoldDB" id="A0A1T4M8N9"/>
<dbReference type="SMART" id="SM00862">
    <property type="entry name" value="Trans_reg_C"/>
    <property type="match status" value="1"/>
</dbReference>
<dbReference type="OrthoDB" id="9790442at2"/>
<evidence type="ECO:0000313" key="9">
    <source>
        <dbReference type="Proteomes" id="UP000190367"/>
    </source>
</evidence>
<dbReference type="Proteomes" id="UP000190367">
    <property type="component" value="Unassembled WGS sequence"/>
</dbReference>
<dbReference type="SUPFAM" id="SSF46894">
    <property type="entry name" value="C-terminal effector domain of the bipartite response regulators"/>
    <property type="match status" value="1"/>
</dbReference>
<dbReference type="InterPro" id="IPR001789">
    <property type="entry name" value="Sig_transdc_resp-reg_receiver"/>
</dbReference>
<dbReference type="RefSeq" id="WP_078667616.1">
    <property type="nucleotide sequence ID" value="NZ_FUWZ01000001.1"/>
</dbReference>
<feature type="domain" description="Response regulatory" evidence="6">
    <location>
        <begin position="6"/>
        <end position="120"/>
    </location>
</feature>
<dbReference type="Gene3D" id="1.10.10.10">
    <property type="entry name" value="Winged helix-like DNA-binding domain superfamily/Winged helix DNA-binding domain"/>
    <property type="match status" value="1"/>
</dbReference>
<protein>
    <submittedName>
        <fullName evidence="8">DNA-binding response regulator, OmpR family, contains REC and winged-helix (WHTH) domain</fullName>
    </submittedName>
</protein>
<gene>
    <name evidence="8" type="ORF">SAMN04488128_101988</name>
</gene>
<name>A0A1T4M8N9_9BACT</name>
<dbReference type="Pfam" id="PF00072">
    <property type="entry name" value="Response_reg"/>
    <property type="match status" value="1"/>
</dbReference>
<dbReference type="Gene3D" id="3.40.50.2300">
    <property type="match status" value="1"/>
</dbReference>
<dbReference type="PANTHER" id="PTHR48111:SF40">
    <property type="entry name" value="PHOSPHATE REGULON TRANSCRIPTIONAL REGULATORY PROTEIN PHOB"/>
    <property type="match status" value="1"/>
</dbReference>
<proteinExistence type="predicted"/>
<evidence type="ECO:0000313" key="8">
    <source>
        <dbReference type="EMBL" id="SJZ63255.1"/>
    </source>
</evidence>
<dbReference type="PANTHER" id="PTHR48111">
    <property type="entry name" value="REGULATOR OF RPOS"/>
    <property type="match status" value="1"/>
</dbReference>
<evidence type="ECO:0000259" key="6">
    <source>
        <dbReference type="PROSITE" id="PS50110"/>
    </source>
</evidence>
<dbReference type="GO" id="GO:0005829">
    <property type="term" value="C:cytosol"/>
    <property type="evidence" value="ECO:0007669"/>
    <property type="project" value="TreeGrafter"/>
</dbReference>
<dbReference type="Gene3D" id="6.10.250.690">
    <property type="match status" value="1"/>
</dbReference>
<dbReference type="InterPro" id="IPR039420">
    <property type="entry name" value="WalR-like"/>
</dbReference>
<evidence type="ECO:0000256" key="1">
    <source>
        <dbReference type="ARBA" id="ARBA00022553"/>
    </source>
</evidence>
<dbReference type="InterPro" id="IPR001867">
    <property type="entry name" value="OmpR/PhoB-type_DNA-bd"/>
</dbReference>
<feature type="modified residue" description="4-aspartylphosphate" evidence="4">
    <location>
        <position position="55"/>
    </location>
</feature>
<evidence type="ECO:0000256" key="4">
    <source>
        <dbReference type="PROSITE-ProRule" id="PRU00169"/>
    </source>
</evidence>
<keyword evidence="3 5" id="KW-0238">DNA-binding</keyword>
<dbReference type="PROSITE" id="PS51755">
    <property type="entry name" value="OMPR_PHOB"/>
    <property type="match status" value="1"/>
</dbReference>
<dbReference type="GO" id="GO:0032993">
    <property type="term" value="C:protein-DNA complex"/>
    <property type="evidence" value="ECO:0007669"/>
    <property type="project" value="TreeGrafter"/>
</dbReference>
<keyword evidence="9" id="KW-1185">Reference proteome</keyword>
<feature type="domain" description="OmpR/PhoB-type" evidence="7">
    <location>
        <begin position="132"/>
        <end position="229"/>
    </location>
</feature>
<evidence type="ECO:0000256" key="5">
    <source>
        <dbReference type="PROSITE-ProRule" id="PRU01091"/>
    </source>
</evidence>
<evidence type="ECO:0000259" key="7">
    <source>
        <dbReference type="PROSITE" id="PS51755"/>
    </source>
</evidence>